<name>A0A9X3TYF9_9PROT</name>
<dbReference type="EMBL" id="JANWOI010000003">
    <property type="protein sequence ID" value="MDA5194096.1"/>
    <property type="molecule type" value="Genomic_DNA"/>
</dbReference>
<dbReference type="Proteomes" id="UP001141619">
    <property type="component" value="Unassembled WGS sequence"/>
</dbReference>
<protein>
    <submittedName>
        <fullName evidence="1">DUF177 domain-containing protein</fullName>
    </submittedName>
</protein>
<dbReference type="RefSeq" id="WP_274943802.1">
    <property type="nucleotide sequence ID" value="NZ_JANWOI010000003.1"/>
</dbReference>
<proteinExistence type="predicted"/>
<sequence length="186" mass="20048">MSTEHKPAQGPYEFSRTVAVYDVRDGGLRLGIVADPRECVAMARRFEVLGLANVKAELRLMPLEGGDILLEGRAEAQAEQACIVTGEPVKSTIASEFSVRYISPGIGTESFEDEDFDVLGEDTEPLPADVIDVGEVVTQYLSLAIDPYPRKPGAVSGVVELTPEGVVPSTERANPFDALKKLQEKG</sequence>
<comment type="caution">
    <text evidence="1">The sequence shown here is derived from an EMBL/GenBank/DDBJ whole genome shotgun (WGS) entry which is preliminary data.</text>
</comment>
<dbReference type="AlphaFoldDB" id="A0A9X3TYF9"/>
<reference evidence="1" key="2">
    <citation type="journal article" date="2023" name="Syst. Appl. Microbiol.">
        <title>Govania unica gen. nov., sp. nov., a rare biosphere bacterium that represents a novel family in the class Alphaproteobacteria.</title>
        <authorList>
            <person name="Vandamme P."/>
            <person name="Peeters C."/>
            <person name="Hettiarachchi A."/>
            <person name="Cnockaert M."/>
            <person name="Carlier A."/>
        </authorList>
    </citation>
    <scope>NUCLEOTIDE SEQUENCE</scope>
    <source>
        <strain evidence="1">LMG 31809</strain>
    </source>
</reference>
<dbReference type="Pfam" id="PF02620">
    <property type="entry name" value="YceD"/>
    <property type="match status" value="1"/>
</dbReference>
<evidence type="ECO:0000313" key="1">
    <source>
        <dbReference type="EMBL" id="MDA5194096.1"/>
    </source>
</evidence>
<keyword evidence="2" id="KW-1185">Reference proteome</keyword>
<evidence type="ECO:0000313" key="2">
    <source>
        <dbReference type="Proteomes" id="UP001141619"/>
    </source>
</evidence>
<reference evidence="1" key="1">
    <citation type="submission" date="2022-08" db="EMBL/GenBank/DDBJ databases">
        <authorList>
            <person name="Vandamme P."/>
            <person name="Hettiarachchi A."/>
            <person name="Peeters C."/>
            <person name="Cnockaert M."/>
            <person name="Carlier A."/>
        </authorList>
    </citation>
    <scope>NUCLEOTIDE SEQUENCE</scope>
    <source>
        <strain evidence="1">LMG 31809</strain>
    </source>
</reference>
<accession>A0A9X3TYF9</accession>
<organism evidence="1 2">
    <name type="scientific">Govanella unica</name>
    <dbReference type="NCBI Taxonomy" id="2975056"/>
    <lineage>
        <taxon>Bacteria</taxon>
        <taxon>Pseudomonadati</taxon>
        <taxon>Pseudomonadota</taxon>
        <taxon>Alphaproteobacteria</taxon>
        <taxon>Emcibacterales</taxon>
        <taxon>Govanellaceae</taxon>
        <taxon>Govanella</taxon>
    </lineage>
</organism>
<dbReference type="InterPro" id="IPR003772">
    <property type="entry name" value="YceD"/>
</dbReference>
<gene>
    <name evidence="1" type="ORF">NYP16_09050</name>
</gene>